<evidence type="ECO:0000313" key="2">
    <source>
        <dbReference type="Proteomes" id="UP000005446"/>
    </source>
</evidence>
<dbReference type="AlphaFoldDB" id="H0EU50"/>
<dbReference type="Proteomes" id="UP000005446">
    <property type="component" value="Unassembled WGS sequence"/>
</dbReference>
<organism evidence="1 2">
    <name type="scientific">Glarea lozoyensis (strain ATCC 74030 / MF5533)</name>
    <dbReference type="NCBI Taxonomy" id="1104152"/>
    <lineage>
        <taxon>Eukaryota</taxon>
        <taxon>Fungi</taxon>
        <taxon>Dikarya</taxon>
        <taxon>Ascomycota</taxon>
        <taxon>Pezizomycotina</taxon>
        <taxon>Leotiomycetes</taxon>
        <taxon>Helotiales</taxon>
        <taxon>Helotiaceae</taxon>
        <taxon>Glarea</taxon>
    </lineage>
</organism>
<sequence>MQSAQTGPCPFSPSPPLAAGVFRFGLTIFDVTVFEI</sequence>
<keyword evidence="2" id="KW-1185">Reference proteome</keyword>
<reference evidence="1 2" key="1">
    <citation type="journal article" date="2012" name="Eukaryot. Cell">
        <title>Genome sequence of the fungus Glarea lozoyensis: the first genome sequence of a species from the Helotiaceae family.</title>
        <authorList>
            <person name="Youssar L."/>
            <person name="Gruening B.A."/>
            <person name="Erxleben A."/>
            <person name="Guenther S."/>
            <person name="Huettel W."/>
        </authorList>
    </citation>
    <scope>NUCLEOTIDE SEQUENCE [LARGE SCALE GENOMIC DNA]</scope>
    <source>
        <strain evidence="2">ATCC 74030 / MF5533</strain>
    </source>
</reference>
<dbReference type="EMBL" id="AGUE01000168">
    <property type="protein sequence ID" value="EHK97939.1"/>
    <property type="molecule type" value="Genomic_DNA"/>
</dbReference>
<comment type="caution">
    <text evidence="1">The sequence shown here is derived from an EMBL/GenBank/DDBJ whole genome shotgun (WGS) entry which is preliminary data.</text>
</comment>
<proteinExistence type="predicted"/>
<dbReference type="InParanoid" id="H0EU50"/>
<accession>H0EU50</accession>
<protein>
    <submittedName>
        <fullName evidence="1">Uncharacterized protein</fullName>
    </submittedName>
</protein>
<evidence type="ECO:0000313" key="1">
    <source>
        <dbReference type="EMBL" id="EHK97939.1"/>
    </source>
</evidence>
<name>H0EU50_GLAL7</name>
<gene>
    <name evidence="1" type="ORF">M7I_6279</name>
</gene>
<dbReference type="HOGENOM" id="CLU_3359818_0_0_1"/>